<reference evidence="3 4" key="1">
    <citation type="submission" date="2024-01" db="EMBL/GenBank/DDBJ databases">
        <title>The diversity of rhizobia nodulating Mimosa spp. in eleven states of Brazil covering several biomes is determined by host plant, location, and edaphic factors.</title>
        <authorList>
            <person name="Rouws L."/>
            <person name="Barauna A."/>
            <person name="Beukes C."/>
            <person name="De Faria S.M."/>
            <person name="Gross E."/>
            <person name="Dos Reis Junior F.B."/>
            <person name="Simon M."/>
            <person name="Maluk M."/>
            <person name="Odee D.W."/>
            <person name="Kenicer G."/>
            <person name="Young J.P.W."/>
            <person name="Reis V.M."/>
            <person name="Zilli J."/>
            <person name="James E.K."/>
        </authorList>
    </citation>
    <scope>NUCLEOTIDE SEQUENCE [LARGE SCALE GENOMIC DNA]</scope>
    <source>
        <strain evidence="3 4">JPY77</strain>
    </source>
</reference>
<dbReference type="RefSeq" id="WP_201659253.1">
    <property type="nucleotide sequence ID" value="NZ_CAJHCS010000034.1"/>
</dbReference>
<evidence type="ECO:0000259" key="2">
    <source>
        <dbReference type="Pfam" id="PF05344"/>
    </source>
</evidence>
<dbReference type="EMBL" id="JAZHGC010000037">
    <property type="protein sequence ID" value="MEM5290496.1"/>
    <property type="molecule type" value="Genomic_DNA"/>
</dbReference>
<feature type="region of interest" description="Disordered" evidence="1">
    <location>
        <begin position="236"/>
        <end position="273"/>
    </location>
</feature>
<dbReference type="InterPro" id="IPR051354">
    <property type="entry name" value="Transposase_27_IS1"/>
</dbReference>
<keyword evidence="4" id="KW-1185">Reference proteome</keyword>
<protein>
    <submittedName>
        <fullName evidence="3">DUF746 domain-containing protein</fullName>
    </submittedName>
</protein>
<comment type="caution">
    <text evidence="3">The sequence shown here is derived from an EMBL/GenBank/DDBJ whole genome shotgun (WGS) entry which is preliminary data.</text>
</comment>
<evidence type="ECO:0000313" key="3">
    <source>
        <dbReference type="EMBL" id="MEM5290496.1"/>
    </source>
</evidence>
<proteinExistence type="predicted"/>
<dbReference type="Proteomes" id="UP001494588">
    <property type="component" value="Unassembled WGS sequence"/>
</dbReference>
<evidence type="ECO:0000256" key="1">
    <source>
        <dbReference type="SAM" id="MobiDB-lite"/>
    </source>
</evidence>
<gene>
    <name evidence="3" type="ORF">V4C55_32720</name>
</gene>
<dbReference type="Pfam" id="PF05344">
    <property type="entry name" value="DUF746"/>
    <property type="match status" value="2"/>
</dbReference>
<name>A0ABU9QM50_9BURK</name>
<sequence length="481" mass="53755">MRQALKTTGSARKDKRVAAVAVFDARTPITRTSDRGYGDEENTALTAFLASLWAELHSSDIKPTPLCPHCGAATARLHQRPTRYHSVPYFRCGGCRKLFTRLTGSPLARLRFVGKMPAFFSLLSQPIPVEEASRRLQIDYAAVSNWLMRFRQLIAAHDPDGHWTSLVKLGIKYRPAGECPRCGRGGVKLNGGYSVDQRRLAKCPACLFSWPLQSDSSADCVPVIVVDDLARNAAARRRRSGLDAPDLPPIDTASMKLQPHPPPDQLPKPALSPVAPERFDFSRPLRSNSPIARRFTEDKALTRFLKKHIDVALSPSVAPPACPHCGSADSRLTGKMRAAPTLPQFQCRACARLFMRTTKTPMANMLRKDMLYAILPLLSQHRTLRDAAESLGTKPEVIKSWVQRFREWLLALDPSGDFERRLRLGLKAPAPQIWCPHCRKMVAARPHGFKRTRTKTAAQIRRRLFRCTVCHGFFDVAVDSL</sequence>
<accession>A0ABU9QM50</accession>
<dbReference type="InterPro" id="IPR008008">
    <property type="entry name" value="DUF746"/>
</dbReference>
<evidence type="ECO:0000313" key="4">
    <source>
        <dbReference type="Proteomes" id="UP001494588"/>
    </source>
</evidence>
<feature type="domain" description="DUF746" evidence="2">
    <location>
        <begin position="116"/>
        <end position="171"/>
    </location>
</feature>
<feature type="domain" description="DUF746" evidence="2">
    <location>
        <begin position="377"/>
        <end position="427"/>
    </location>
</feature>
<organism evidence="3 4">
    <name type="scientific">Paraburkholderia sabiae</name>
    <dbReference type="NCBI Taxonomy" id="273251"/>
    <lineage>
        <taxon>Bacteria</taxon>
        <taxon>Pseudomonadati</taxon>
        <taxon>Pseudomonadota</taxon>
        <taxon>Betaproteobacteria</taxon>
        <taxon>Burkholderiales</taxon>
        <taxon>Burkholderiaceae</taxon>
        <taxon>Paraburkholderia</taxon>
    </lineage>
</organism>
<dbReference type="PANTHER" id="PTHR33293">
    <property type="entry name" value="INSERTION ELEMENT IS1 1 PROTEIN INSB-RELATED"/>
    <property type="match status" value="1"/>
</dbReference>
<dbReference type="PANTHER" id="PTHR33293:SF1">
    <property type="entry name" value="INSERTION ELEMENT IS1 1 PROTEIN INSB-RELATED"/>
    <property type="match status" value="1"/>
</dbReference>